<feature type="compositionally biased region" description="Basic residues" evidence="1">
    <location>
        <begin position="240"/>
        <end position="254"/>
    </location>
</feature>
<gene>
    <name evidence="2" type="ORF">FA09DRAFT_346878</name>
</gene>
<keyword evidence="3" id="KW-1185">Reference proteome</keyword>
<accession>A0A316Z359</accession>
<dbReference type="GeneID" id="37272323"/>
<feature type="compositionally biased region" description="Pro residues" evidence="1">
    <location>
        <begin position="514"/>
        <end position="524"/>
    </location>
</feature>
<feature type="region of interest" description="Disordered" evidence="1">
    <location>
        <begin position="238"/>
        <end position="260"/>
    </location>
</feature>
<evidence type="ECO:0000313" key="2">
    <source>
        <dbReference type="EMBL" id="PWN96019.1"/>
    </source>
</evidence>
<dbReference type="RefSeq" id="XP_025596298.1">
    <property type="nucleotide sequence ID" value="XM_025744779.1"/>
</dbReference>
<evidence type="ECO:0000313" key="3">
    <source>
        <dbReference type="Proteomes" id="UP000245946"/>
    </source>
</evidence>
<sequence>MRAVLPALVRLARSSGRPRAGTGTGSSAGGSAGARCLRTAAVAVQVGHGAAEVVHSEQQRPAPSAPCDAQPTCRPPSPVPQQQQQPQQQPVFASAPPFPSSSSHAATAVPKRRAPRQRSTPAAKPAASPSTSSRRSSSSTSLLGHLLAAQRSEPNISAPALYAYHTHLLDSSAASSSAPCRPSAASYYFLLKLAARRGDAALLASIGAEAAAWEQAQPAPSSHLALLAGNLTRALEARTGVRRRKEKPAPRRRGLREAAEAAAPSDAFSYAASLRVRAPALLVPQPQELELDVHLRPLEPSGRRPARPRFSPVERAPRRLAPHVRRGLQEVQAEAATQVRLAELRREHELLAPAPSAPLRAGGGLPEPAQARAFERWLAILQRREEQRLALGADMARSRSAAELASSRSRSADESDANALPPAYVVLAALRRLVEVGDAQASLALVHAYISAVPAAQQSTLRLNKRITRPVSEPNVPIRGASLLNLVLRAHFVAGDDLTQAAKAWQELVGGSPPWAPKPGPKPVDAPSVEPSRSATPRLVPDENTALLLLALLRSDAQRCASGAKLLLTLMGKHGARPRAGHSARRSLRYTTRVTRALLRAALRCGAKDVARKALTLHASWRRAALTVDGAPQDWERKKAASRGERRKWRDVLNALVARRWISRTHRAAIE</sequence>
<evidence type="ECO:0000256" key="1">
    <source>
        <dbReference type="SAM" id="MobiDB-lite"/>
    </source>
</evidence>
<proteinExistence type="predicted"/>
<dbReference type="Proteomes" id="UP000245946">
    <property type="component" value="Unassembled WGS sequence"/>
</dbReference>
<feature type="compositionally biased region" description="Low complexity" evidence="1">
    <location>
        <begin position="118"/>
        <end position="141"/>
    </location>
</feature>
<feature type="compositionally biased region" description="Gly residues" evidence="1">
    <location>
        <begin position="22"/>
        <end position="32"/>
    </location>
</feature>
<dbReference type="EMBL" id="KZ819301">
    <property type="protein sequence ID" value="PWN96019.1"/>
    <property type="molecule type" value="Genomic_DNA"/>
</dbReference>
<dbReference type="AlphaFoldDB" id="A0A316Z359"/>
<feature type="region of interest" description="Disordered" evidence="1">
    <location>
        <begin position="52"/>
        <end position="141"/>
    </location>
</feature>
<protein>
    <submittedName>
        <fullName evidence="2">Uncharacterized protein</fullName>
    </submittedName>
</protein>
<reference evidence="2 3" key="1">
    <citation type="journal article" date="2018" name="Mol. Biol. Evol.">
        <title>Broad Genomic Sampling Reveals a Smut Pathogenic Ancestry of the Fungal Clade Ustilaginomycotina.</title>
        <authorList>
            <person name="Kijpornyongpan T."/>
            <person name="Mondo S.J."/>
            <person name="Barry K."/>
            <person name="Sandor L."/>
            <person name="Lee J."/>
            <person name="Lipzen A."/>
            <person name="Pangilinan J."/>
            <person name="LaButti K."/>
            <person name="Hainaut M."/>
            <person name="Henrissat B."/>
            <person name="Grigoriev I.V."/>
            <person name="Spatafora J.W."/>
            <person name="Aime M.C."/>
        </authorList>
    </citation>
    <scope>NUCLEOTIDE SEQUENCE [LARGE SCALE GENOMIC DNA]</scope>
    <source>
        <strain evidence="2 3">MCA 4186</strain>
    </source>
</reference>
<organism evidence="2 3">
    <name type="scientific">Tilletiopsis washingtonensis</name>
    <dbReference type="NCBI Taxonomy" id="58919"/>
    <lineage>
        <taxon>Eukaryota</taxon>
        <taxon>Fungi</taxon>
        <taxon>Dikarya</taxon>
        <taxon>Basidiomycota</taxon>
        <taxon>Ustilaginomycotina</taxon>
        <taxon>Exobasidiomycetes</taxon>
        <taxon>Entylomatales</taxon>
        <taxon>Entylomatales incertae sedis</taxon>
        <taxon>Tilletiopsis</taxon>
    </lineage>
</organism>
<name>A0A316Z359_9BASI</name>
<feature type="region of interest" description="Disordered" evidence="1">
    <location>
        <begin position="12"/>
        <end position="33"/>
    </location>
</feature>
<feature type="compositionally biased region" description="Low complexity" evidence="1">
    <location>
        <begin position="80"/>
        <end position="103"/>
    </location>
</feature>
<feature type="region of interest" description="Disordered" evidence="1">
    <location>
        <begin position="510"/>
        <end position="538"/>
    </location>
</feature>